<dbReference type="Proteomes" id="UP000204584">
    <property type="component" value="Segment"/>
</dbReference>
<sequence>MNPFFFCLRRQSGNTTCSPDKKKRPKGTSSVRPKRKKRGAMATSEPTTDGDVQSLTLIDLPPEIRQYIVGMLAKPRHLAAARCASRLLGGGDMLALILRRLPRDVDDVLESGPVALVVAVLEAGLTNVEFHRVLIAVGRRGCMNLLRLAHTALENQMRHVKNVSSTRLVCSIRQMLIEGHVDAARYLMGRSIAGVRCDRHALDDLCLSAAAGGHAPAVALVHDRLGLEPGHTACDCPDHVGYAAWSAPLPGAALWLKDYGCAGYVAPGEHQLAEAIADGRTDSLRVLLAEIDPALRVPSAAIDHALFEASEQGSLSVLALAAEAGLVVRPLPLFVGASARGHTAVLDYAESLFGAPRDTLRAAAASAASSRYGATSIPWIASRQPDVVDVSIMWLAIDGRRVDVIRAVDAHLAETFDWQRAAYAVLKSNKLDLLRFAVEEKGVVIDAMAVQGGTMLCSDAVDYLVGRFGLDAMQPVFDAVAIASIGGKSNSRGLDYVDRVDGACTAERCLARSVDVVCGYLSDGDCSVQACVCRRCRRPK</sequence>
<evidence type="ECO:0000313" key="3">
    <source>
        <dbReference type="Proteomes" id="UP000204584"/>
    </source>
</evidence>
<evidence type="ECO:0000313" key="2">
    <source>
        <dbReference type="EMBL" id="ATE82250.1"/>
    </source>
</evidence>
<accession>A0A291ATN9</accession>
<gene>
    <name evidence="2" type="ORF">psal_cds_894</name>
</gene>
<dbReference type="EMBL" id="KC977571">
    <property type="protein sequence ID" value="ATE82250.1"/>
    <property type="molecule type" value="Genomic_DNA"/>
</dbReference>
<name>A0A291ATN9_9VIRU</name>
<protein>
    <recommendedName>
        <fullName evidence="4">F-box incomplete domain containing protein</fullName>
    </recommendedName>
</protein>
<reference evidence="2 3" key="1">
    <citation type="journal article" date="2013" name="Science">
        <title>Pandoraviruses: amoeba viruses with genomes up to 2.5 Mb reaching that of parasitic eukaryotes.</title>
        <authorList>
            <person name="Philippe N."/>
            <person name="Legendre M."/>
            <person name="Doutre G."/>
            <person name="Coute Y."/>
            <person name="Poirot O."/>
            <person name="Lescot M."/>
            <person name="Arslan D."/>
            <person name="Seltzer V."/>
            <person name="Bertaux L."/>
            <person name="Bruley C."/>
            <person name="Garin J."/>
            <person name="Claverie J.M."/>
            <person name="Abergel C."/>
        </authorList>
    </citation>
    <scope>NUCLEOTIDE SEQUENCE [LARGE SCALE GENOMIC DNA]</scope>
</reference>
<keyword evidence="3" id="KW-1185">Reference proteome</keyword>
<organism evidence="2 3">
    <name type="scientific">Pandoravirus salinus</name>
    <dbReference type="NCBI Taxonomy" id="1349410"/>
    <lineage>
        <taxon>Viruses</taxon>
        <taxon>Pandoravirus</taxon>
    </lineage>
</organism>
<dbReference type="GeneID" id="34568329"/>
<dbReference type="KEGG" id="vg:34568329"/>
<evidence type="ECO:0008006" key="4">
    <source>
        <dbReference type="Google" id="ProtNLM"/>
    </source>
</evidence>
<proteinExistence type="predicted"/>
<feature type="compositionally biased region" description="Basic residues" evidence="1">
    <location>
        <begin position="21"/>
        <end position="39"/>
    </location>
</feature>
<dbReference type="RefSeq" id="YP_009430089.1">
    <property type="nucleotide sequence ID" value="NC_022098.1"/>
</dbReference>
<evidence type="ECO:0000256" key="1">
    <source>
        <dbReference type="SAM" id="MobiDB-lite"/>
    </source>
</evidence>
<feature type="region of interest" description="Disordered" evidence="1">
    <location>
        <begin position="14"/>
        <end position="51"/>
    </location>
</feature>